<keyword evidence="4 7" id="KW-0408">Iron</keyword>
<dbReference type="AlphaFoldDB" id="A0A4S8J3W0"/>
<evidence type="ECO:0000256" key="5">
    <source>
        <dbReference type="ARBA" id="ARBA00050508"/>
    </source>
</evidence>
<dbReference type="STRING" id="52838.A0A4S8J3W0"/>
<accession>A0A4S8J3W0</accession>
<evidence type="ECO:0000313" key="9">
    <source>
        <dbReference type="EMBL" id="THU55749.1"/>
    </source>
</evidence>
<dbReference type="GO" id="GO:0016491">
    <property type="term" value="F:oxidoreductase activity"/>
    <property type="evidence" value="ECO:0007669"/>
    <property type="project" value="UniProtKB-KW"/>
</dbReference>
<comment type="cofactor">
    <cofactor evidence="1">
        <name>L-ascorbate</name>
        <dbReference type="ChEBI" id="CHEBI:38290"/>
    </cofactor>
</comment>
<dbReference type="InterPro" id="IPR044861">
    <property type="entry name" value="IPNS-like_FE2OG_OXY"/>
</dbReference>
<feature type="domain" description="Fe2OG dioxygenase" evidence="8">
    <location>
        <begin position="247"/>
        <end position="346"/>
    </location>
</feature>
<gene>
    <name evidence="9" type="ORF">C4D60_Mb11t09840</name>
</gene>
<dbReference type="Pfam" id="PF14226">
    <property type="entry name" value="DIOX_N"/>
    <property type="match status" value="1"/>
</dbReference>
<dbReference type="SUPFAM" id="SSF51197">
    <property type="entry name" value="Clavaminate synthase-like"/>
    <property type="match status" value="1"/>
</dbReference>
<protein>
    <recommendedName>
        <fullName evidence="8">Fe2OG dioxygenase domain-containing protein</fullName>
    </recommendedName>
</protein>
<evidence type="ECO:0000313" key="10">
    <source>
        <dbReference type="Proteomes" id="UP000317650"/>
    </source>
</evidence>
<dbReference type="Pfam" id="PF03171">
    <property type="entry name" value="2OG-FeII_Oxy"/>
    <property type="match status" value="1"/>
</dbReference>
<comment type="catalytic activity">
    <reaction evidence="6">
        <text>gibberellin A53 + 2 2-oxoglutarate + 3 O2 + H(+) = gibberellin A20 + 2 succinate + 3 CO2 + 2 H2O</text>
        <dbReference type="Rhea" id="RHEA:60796"/>
        <dbReference type="ChEBI" id="CHEBI:15377"/>
        <dbReference type="ChEBI" id="CHEBI:15378"/>
        <dbReference type="ChEBI" id="CHEBI:15379"/>
        <dbReference type="ChEBI" id="CHEBI:16526"/>
        <dbReference type="ChEBI" id="CHEBI:16810"/>
        <dbReference type="ChEBI" id="CHEBI:30031"/>
        <dbReference type="ChEBI" id="CHEBI:58526"/>
        <dbReference type="ChEBI" id="CHEBI:143954"/>
    </reaction>
    <physiologicalReaction direction="left-to-right" evidence="6">
        <dbReference type="Rhea" id="RHEA:60797"/>
    </physiologicalReaction>
</comment>
<proteinExistence type="inferred from homology"/>
<dbReference type="InterPro" id="IPR027443">
    <property type="entry name" value="IPNS-like_sf"/>
</dbReference>
<evidence type="ECO:0000256" key="6">
    <source>
        <dbReference type="ARBA" id="ARBA00050797"/>
    </source>
</evidence>
<dbReference type="InterPro" id="IPR050231">
    <property type="entry name" value="Iron_ascorbate_oxido_reductase"/>
</dbReference>
<sequence>MDSRPTSLLPSPATLDLDKGKSHCGNSVVVFDPSVLQKQPKIPEAFIWPRCERPHQPEELEVPVVDLKGFLEGDAASTSRTAAAIRGACASHGFFQVMNHKVDAAALHDALRVAEEFFELPLSTKLRARRRPGSTWGYVGAHADRFASMLPWKETLSFAYDYSGNRDGVVDYITSKLGEEFQPMGYHARYLTALLIVSTESCMTTCDRVETCMQEGAPKELSLSIMELLGISLGMGRDYYRDFFEDGSSIMRCNNYPPCQEPDLTLGTGPHSDPTALTILHQDQVAGLQVFAEGKWWSVSPIAGALVINIGDTFMALTNGRYKSCLHRAVVNRDRRRRSLAFFVCPQADKVVRPAKELLVGRDGGVPRKYPDFTWAELLEFTQSHYRTDASTLQNFTHRTGMNKDASQMEVS</sequence>
<dbReference type="GO" id="GO:0046872">
    <property type="term" value="F:metal ion binding"/>
    <property type="evidence" value="ECO:0007669"/>
    <property type="project" value="UniProtKB-KW"/>
</dbReference>
<comment type="caution">
    <text evidence="9">The sequence shown here is derived from an EMBL/GenBank/DDBJ whole genome shotgun (WGS) entry which is preliminary data.</text>
</comment>
<dbReference type="Proteomes" id="UP000317650">
    <property type="component" value="Chromosome 11"/>
</dbReference>
<dbReference type="InterPro" id="IPR026992">
    <property type="entry name" value="DIOX_N"/>
</dbReference>
<dbReference type="EMBL" id="PYDT01000007">
    <property type="protein sequence ID" value="THU55749.1"/>
    <property type="molecule type" value="Genomic_DNA"/>
</dbReference>
<keyword evidence="2 7" id="KW-0479">Metal-binding</keyword>
<comment type="catalytic activity">
    <reaction evidence="5">
        <text>gibberellin A12 + 2 2-oxoglutarate + 3 O2 + H(+) = gibberellin A9 + 2 succinate + 3 CO2 + 2 H2O</text>
        <dbReference type="Rhea" id="RHEA:60772"/>
        <dbReference type="ChEBI" id="CHEBI:15377"/>
        <dbReference type="ChEBI" id="CHEBI:15378"/>
        <dbReference type="ChEBI" id="CHEBI:15379"/>
        <dbReference type="ChEBI" id="CHEBI:16526"/>
        <dbReference type="ChEBI" id="CHEBI:16810"/>
        <dbReference type="ChEBI" id="CHEBI:30031"/>
        <dbReference type="ChEBI" id="CHEBI:58627"/>
        <dbReference type="ChEBI" id="CHEBI:73255"/>
    </reaction>
    <physiologicalReaction direction="left-to-right" evidence="5">
        <dbReference type="Rhea" id="RHEA:60773"/>
    </physiologicalReaction>
</comment>
<evidence type="ECO:0000256" key="3">
    <source>
        <dbReference type="ARBA" id="ARBA00023002"/>
    </source>
</evidence>
<comment type="similarity">
    <text evidence="7">Belongs to the iron/ascorbate-dependent oxidoreductase family.</text>
</comment>
<dbReference type="PANTHER" id="PTHR47990">
    <property type="entry name" value="2-OXOGLUTARATE (2OG) AND FE(II)-DEPENDENT OXYGENASE SUPERFAMILY PROTEIN-RELATED"/>
    <property type="match status" value="1"/>
</dbReference>
<keyword evidence="10" id="KW-1185">Reference proteome</keyword>
<evidence type="ECO:0000256" key="1">
    <source>
        <dbReference type="ARBA" id="ARBA00001961"/>
    </source>
</evidence>
<dbReference type="FunFam" id="2.60.120.330:FF:000003">
    <property type="entry name" value="Gibberellin 20 oxidase 2"/>
    <property type="match status" value="1"/>
</dbReference>
<evidence type="ECO:0000256" key="4">
    <source>
        <dbReference type="ARBA" id="ARBA00023004"/>
    </source>
</evidence>
<keyword evidence="3 7" id="KW-0560">Oxidoreductase</keyword>
<organism evidence="9 10">
    <name type="scientific">Musa balbisiana</name>
    <name type="common">Banana</name>
    <dbReference type="NCBI Taxonomy" id="52838"/>
    <lineage>
        <taxon>Eukaryota</taxon>
        <taxon>Viridiplantae</taxon>
        <taxon>Streptophyta</taxon>
        <taxon>Embryophyta</taxon>
        <taxon>Tracheophyta</taxon>
        <taxon>Spermatophyta</taxon>
        <taxon>Magnoliopsida</taxon>
        <taxon>Liliopsida</taxon>
        <taxon>Zingiberales</taxon>
        <taxon>Musaceae</taxon>
        <taxon>Musa</taxon>
    </lineage>
</organism>
<evidence type="ECO:0000256" key="2">
    <source>
        <dbReference type="ARBA" id="ARBA00022723"/>
    </source>
</evidence>
<evidence type="ECO:0000259" key="8">
    <source>
        <dbReference type="PROSITE" id="PS51471"/>
    </source>
</evidence>
<dbReference type="GO" id="GO:0009685">
    <property type="term" value="P:gibberellin metabolic process"/>
    <property type="evidence" value="ECO:0007669"/>
    <property type="project" value="UniProtKB-ARBA"/>
</dbReference>
<name>A0A4S8J3W0_MUSBA</name>
<evidence type="ECO:0000256" key="7">
    <source>
        <dbReference type="RuleBase" id="RU003682"/>
    </source>
</evidence>
<reference evidence="9 10" key="1">
    <citation type="journal article" date="2019" name="Nat. Plants">
        <title>Genome sequencing of Musa balbisiana reveals subgenome evolution and function divergence in polyploid bananas.</title>
        <authorList>
            <person name="Yao X."/>
        </authorList>
    </citation>
    <scope>NUCLEOTIDE SEQUENCE [LARGE SCALE GENOMIC DNA]</scope>
    <source>
        <strain evidence="10">cv. DH-PKW</strain>
        <tissue evidence="9">Leaves</tissue>
    </source>
</reference>
<dbReference type="Gene3D" id="2.60.120.330">
    <property type="entry name" value="B-lactam Antibiotic, Isopenicillin N Synthase, Chain"/>
    <property type="match status" value="1"/>
</dbReference>
<dbReference type="InterPro" id="IPR005123">
    <property type="entry name" value="Oxoglu/Fe-dep_dioxygenase_dom"/>
</dbReference>
<dbReference type="PROSITE" id="PS51471">
    <property type="entry name" value="FE2OG_OXY"/>
    <property type="match status" value="1"/>
</dbReference>